<protein>
    <submittedName>
        <fullName evidence="2">Uncharacterized protein</fullName>
    </submittedName>
</protein>
<keyword evidence="1" id="KW-0732">Signal</keyword>
<dbReference type="EMBL" id="BSYO01000020">
    <property type="protein sequence ID" value="GMH18992.1"/>
    <property type="molecule type" value="Genomic_DNA"/>
</dbReference>
<evidence type="ECO:0000256" key="1">
    <source>
        <dbReference type="SAM" id="SignalP"/>
    </source>
</evidence>
<keyword evidence="3" id="KW-1185">Reference proteome</keyword>
<reference evidence="2" key="1">
    <citation type="submission" date="2023-05" db="EMBL/GenBank/DDBJ databases">
        <title>Nepenthes gracilis genome sequencing.</title>
        <authorList>
            <person name="Fukushima K."/>
        </authorList>
    </citation>
    <scope>NUCLEOTIDE SEQUENCE</scope>
    <source>
        <strain evidence="2">SING2019-196</strain>
    </source>
</reference>
<feature type="signal peptide" evidence="1">
    <location>
        <begin position="1"/>
        <end position="24"/>
    </location>
</feature>
<proteinExistence type="predicted"/>
<comment type="caution">
    <text evidence="2">The sequence shown here is derived from an EMBL/GenBank/DDBJ whole genome shotgun (WGS) entry which is preliminary data.</text>
</comment>
<evidence type="ECO:0000313" key="3">
    <source>
        <dbReference type="Proteomes" id="UP001279734"/>
    </source>
</evidence>
<sequence>MMGKSTDSLLHVAAVGVLPVFCSGAQRCPSRGPAVTHEGFIQALKIRKEAALPSNEGWCRRICINHLNLLMQKMEQMRLEEHEE</sequence>
<dbReference type="Proteomes" id="UP001279734">
    <property type="component" value="Unassembled WGS sequence"/>
</dbReference>
<accession>A0AAD3SYP7</accession>
<name>A0AAD3SYP7_NEPGR</name>
<dbReference type="AlphaFoldDB" id="A0AAD3SYP7"/>
<feature type="chain" id="PRO_5041981754" evidence="1">
    <location>
        <begin position="25"/>
        <end position="84"/>
    </location>
</feature>
<organism evidence="2 3">
    <name type="scientific">Nepenthes gracilis</name>
    <name type="common">Slender pitcher plant</name>
    <dbReference type="NCBI Taxonomy" id="150966"/>
    <lineage>
        <taxon>Eukaryota</taxon>
        <taxon>Viridiplantae</taxon>
        <taxon>Streptophyta</taxon>
        <taxon>Embryophyta</taxon>
        <taxon>Tracheophyta</taxon>
        <taxon>Spermatophyta</taxon>
        <taxon>Magnoliopsida</taxon>
        <taxon>eudicotyledons</taxon>
        <taxon>Gunneridae</taxon>
        <taxon>Pentapetalae</taxon>
        <taxon>Caryophyllales</taxon>
        <taxon>Nepenthaceae</taxon>
        <taxon>Nepenthes</taxon>
    </lineage>
</organism>
<gene>
    <name evidence="2" type="ORF">Nepgr_020833</name>
</gene>
<evidence type="ECO:0000313" key="2">
    <source>
        <dbReference type="EMBL" id="GMH18992.1"/>
    </source>
</evidence>